<evidence type="ECO:0000259" key="2">
    <source>
        <dbReference type="Pfam" id="PF25536"/>
    </source>
</evidence>
<dbReference type="InterPro" id="IPR027417">
    <property type="entry name" value="P-loop_NTPase"/>
</dbReference>
<dbReference type="GO" id="GO:0005524">
    <property type="term" value="F:ATP binding"/>
    <property type="evidence" value="ECO:0007669"/>
    <property type="project" value="InterPro"/>
</dbReference>
<sequence>MKYTLGPYHIRVVDRSIPGQDDRVYEKEAGVWEKVPRGQANVFVTKKIDNEEAVDGQLPWEHMCSLRGLRKFGYSDSKYGERGSVATVIAIDKENGECAHVTAFVYNGVRFWALGSKQTHMVVRDANLDEDLRNVEFTNQRYKAAFKIATLFGGKMWRQDEFTFTSTTIHVFDAIVANKWTANGEAIFSDSQHIVDYNGVNDLRWFALSYDAPSAAHGLCIPCAESAVFFTSCGLHSIVRSDPVVYKSAEYDQLIDTIGQRTNSEGCVMYGSDASGKVVCMWKEKSYPYVMERIIREAIKRGLVGGELATYAQGRLKQQKQELRRYFKEWEEKRLPFLIEFSAFIAERFPINAKKRDPWAISCQWLTLQREFALLPDARKQALVAKHSTQVLTGAAAIRSIVLVGPPGSGKSTLARTLMILLQKSGKAPVWLNQDETGGRPAFLDAIKRTVNSNEATHVILDKSNMEKGNRDDYLQLGLVPLLTVVFFHPEGHDALRDLCVARILNRGDAHRSLCPSNFEEQKKDPKREIKKIIGSFLDRGDIEEYGDETCVPVDATQSADVVASEVWNALVTFDPSMPKDDALLAGIVKDSVQISQKYETVLTQLSATKQLYAAVKLENKDEIGKLLRLVPKEALAGKKTRDEFHITVKYFGGIIDPKWFVEHSDKIGQPVSIRISEIVFDEKGVAAVVHPTFPCANKVPHITIACSQGTAPVYSNTLVAKQGAKRISVDVELSGVNVFM</sequence>
<accession>A0A0S4J4W5</accession>
<evidence type="ECO:0000259" key="1">
    <source>
        <dbReference type="Pfam" id="PF08302"/>
    </source>
</evidence>
<evidence type="ECO:0000313" key="4">
    <source>
        <dbReference type="Proteomes" id="UP000051952"/>
    </source>
</evidence>
<dbReference type="Pfam" id="PF25536">
    <property type="entry name" value="DUF7920"/>
    <property type="match status" value="1"/>
</dbReference>
<dbReference type="VEuPathDB" id="TriTrypDB:BSAL_00595"/>
<organism evidence="3 4">
    <name type="scientific">Bodo saltans</name>
    <name type="common">Flagellated protozoan</name>
    <dbReference type="NCBI Taxonomy" id="75058"/>
    <lineage>
        <taxon>Eukaryota</taxon>
        <taxon>Discoba</taxon>
        <taxon>Euglenozoa</taxon>
        <taxon>Kinetoplastea</taxon>
        <taxon>Metakinetoplastina</taxon>
        <taxon>Eubodonida</taxon>
        <taxon>Bodonidae</taxon>
        <taxon>Bodo</taxon>
    </lineage>
</organism>
<protein>
    <submittedName>
        <fullName evidence="3">Uncharacterized protein</fullName>
    </submittedName>
</protein>
<dbReference type="Proteomes" id="UP000051952">
    <property type="component" value="Unassembled WGS sequence"/>
</dbReference>
<evidence type="ECO:0000313" key="3">
    <source>
        <dbReference type="EMBL" id="CUG78960.1"/>
    </source>
</evidence>
<feature type="domain" description="DUF7920" evidence="2">
    <location>
        <begin position="8"/>
        <end position="295"/>
    </location>
</feature>
<dbReference type="OMA" id="AHYPCAN"/>
<feature type="domain" description="tRNA ligase phosphodiesterase" evidence="1">
    <location>
        <begin position="670"/>
        <end position="723"/>
    </location>
</feature>
<dbReference type="GO" id="GO:0006388">
    <property type="term" value="P:tRNA splicing, via endonucleolytic cleavage and ligation"/>
    <property type="evidence" value="ECO:0007669"/>
    <property type="project" value="InterPro"/>
</dbReference>
<dbReference type="GO" id="GO:0003972">
    <property type="term" value="F:RNA ligase (ATP) activity"/>
    <property type="evidence" value="ECO:0007669"/>
    <property type="project" value="InterPro"/>
</dbReference>
<dbReference type="InterPro" id="IPR015965">
    <property type="entry name" value="tRNA_lig_PDEase"/>
</dbReference>
<dbReference type="InterPro" id="IPR057680">
    <property type="entry name" value="DUF7920"/>
</dbReference>
<gene>
    <name evidence="3" type="ORF">BSAL_00595</name>
</gene>
<dbReference type="SUPFAM" id="SSF52540">
    <property type="entry name" value="P-loop containing nucleoside triphosphate hydrolases"/>
    <property type="match status" value="1"/>
</dbReference>
<name>A0A0S4J4W5_BODSA</name>
<dbReference type="OrthoDB" id="277779at2759"/>
<dbReference type="Gene3D" id="3.40.50.300">
    <property type="entry name" value="P-loop containing nucleotide triphosphate hydrolases"/>
    <property type="match status" value="1"/>
</dbReference>
<proteinExistence type="predicted"/>
<dbReference type="EMBL" id="CYKH01001027">
    <property type="protein sequence ID" value="CUG78960.1"/>
    <property type="molecule type" value="Genomic_DNA"/>
</dbReference>
<dbReference type="PANTHER" id="PTHR38566">
    <property type="entry name" value="RNA_LIG_T4_1 DOMAIN-CONTAINING PROTEIN"/>
    <property type="match status" value="1"/>
</dbReference>
<dbReference type="Pfam" id="PF08302">
    <property type="entry name" value="tRNA_lig_CPD"/>
    <property type="match status" value="1"/>
</dbReference>
<reference evidence="4" key="1">
    <citation type="submission" date="2015-09" db="EMBL/GenBank/DDBJ databases">
        <authorList>
            <consortium name="Pathogen Informatics"/>
        </authorList>
    </citation>
    <scope>NUCLEOTIDE SEQUENCE [LARGE SCALE GENOMIC DNA]</scope>
    <source>
        <strain evidence="4">Lake Konstanz</strain>
    </source>
</reference>
<keyword evidence="4" id="KW-1185">Reference proteome</keyword>
<dbReference type="PANTHER" id="PTHR38566:SF1">
    <property type="entry name" value="CHROMOSOME UNDETERMINED SCAFFOLD_18, WHOLE GENOME SHOTGUN SEQUENCE"/>
    <property type="match status" value="1"/>
</dbReference>
<dbReference type="AlphaFoldDB" id="A0A0S4J4W5"/>